<proteinExistence type="predicted"/>
<dbReference type="OrthoDB" id="2152896at2759"/>
<dbReference type="SUPFAM" id="SSF57667">
    <property type="entry name" value="beta-beta-alpha zinc fingers"/>
    <property type="match status" value="1"/>
</dbReference>
<evidence type="ECO:0000313" key="5">
    <source>
        <dbReference type="Proteomes" id="UP000824998"/>
    </source>
</evidence>
<feature type="compositionally biased region" description="Polar residues" evidence="2">
    <location>
        <begin position="391"/>
        <end position="409"/>
    </location>
</feature>
<feature type="region of interest" description="Disordered" evidence="2">
    <location>
        <begin position="1"/>
        <end position="60"/>
    </location>
</feature>
<dbReference type="InterPro" id="IPR036236">
    <property type="entry name" value="Znf_C2H2_sf"/>
</dbReference>
<feature type="compositionally biased region" description="Basic and acidic residues" evidence="2">
    <location>
        <begin position="410"/>
        <end position="419"/>
    </location>
</feature>
<feature type="compositionally biased region" description="Acidic residues" evidence="2">
    <location>
        <begin position="128"/>
        <end position="143"/>
    </location>
</feature>
<feature type="compositionally biased region" description="Basic and acidic residues" evidence="2">
    <location>
        <begin position="144"/>
        <end position="169"/>
    </location>
</feature>
<feature type="compositionally biased region" description="Low complexity" evidence="2">
    <location>
        <begin position="288"/>
        <end position="297"/>
    </location>
</feature>
<keyword evidence="1" id="KW-0862">Zinc</keyword>
<dbReference type="Proteomes" id="UP000824998">
    <property type="component" value="Unassembled WGS sequence"/>
</dbReference>
<accession>A0A9P7YET8</accession>
<evidence type="ECO:0000256" key="1">
    <source>
        <dbReference type="PROSITE-ProRule" id="PRU00042"/>
    </source>
</evidence>
<dbReference type="GO" id="GO:0008270">
    <property type="term" value="F:zinc ion binding"/>
    <property type="evidence" value="ECO:0007669"/>
    <property type="project" value="UniProtKB-KW"/>
</dbReference>
<feature type="region of interest" description="Disordered" evidence="2">
    <location>
        <begin position="224"/>
        <end position="338"/>
    </location>
</feature>
<dbReference type="PROSITE" id="PS00028">
    <property type="entry name" value="ZINC_FINGER_C2H2_1"/>
    <property type="match status" value="1"/>
</dbReference>
<feature type="compositionally biased region" description="Acidic residues" evidence="2">
    <location>
        <begin position="420"/>
        <end position="430"/>
    </location>
</feature>
<protein>
    <recommendedName>
        <fullName evidence="3">C2H2-type domain-containing protein</fullName>
    </recommendedName>
</protein>
<dbReference type="PROSITE" id="PS50157">
    <property type="entry name" value="ZINC_FINGER_C2H2_2"/>
    <property type="match status" value="1"/>
</dbReference>
<feature type="domain" description="C2H2-type" evidence="3">
    <location>
        <begin position="171"/>
        <end position="198"/>
    </location>
</feature>
<feature type="compositionally biased region" description="Polar residues" evidence="2">
    <location>
        <begin position="272"/>
        <end position="281"/>
    </location>
</feature>
<feature type="compositionally biased region" description="Polar residues" evidence="2">
    <location>
        <begin position="298"/>
        <end position="310"/>
    </location>
</feature>
<feature type="region of interest" description="Disordered" evidence="2">
    <location>
        <begin position="79"/>
        <end position="169"/>
    </location>
</feature>
<keyword evidence="5" id="KW-1185">Reference proteome</keyword>
<gene>
    <name evidence="4" type="ORF">BJ875DRAFT_74714</name>
</gene>
<dbReference type="EMBL" id="MU251542">
    <property type="protein sequence ID" value="KAG9232568.1"/>
    <property type="molecule type" value="Genomic_DNA"/>
</dbReference>
<feature type="compositionally biased region" description="Polar residues" evidence="2">
    <location>
        <begin position="1"/>
        <end position="30"/>
    </location>
</feature>
<comment type="caution">
    <text evidence="4">The sequence shown here is derived from an EMBL/GenBank/DDBJ whole genome shotgun (WGS) entry which is preliminary data.</text>
</comment>
<dbReference type="InterPro" id="IPR013087">
    <property type="entry name" value="Znf_C2H2_type"/>
</dbReference>
<evidence type="ECO:0000256" key="2">
    <source>
        <dbReference type="SAM" id="MobiDB-lite"/>
    </source>
</evidence>
<feature type="region of interest" description="Disordered" evidence="2">
    <location>
        <begin position="382"/>
        <end position="452"/>
    </location>
</feature>
<reference evidence="4" key="1">
    <citation type="journal article" date="2021" name="IMA Fungus">
        <title>Genomic characterization of three marine fungi, including Emericellopsis atlantica sp. nov. with signatures of a generalist lifestyle and marine biomass degradation.</title>
        <authorList>
            <person name="Hagestad O.C."/>
            <person name="Hou L."/>
            <person name="Andersen J.H."/>
            <person name="Hansen E.H."/>
            <person name="Altermark B."/>
            <person name="Li C."/>
            <person name="Kuhnert E."/>
            <person name="Cox R.J."/>
            <person name="Crous P.W."/>
            <person name="Spatafora J.W."/>
            <person name="Lail K."/>
            <person name="Amirebrahimi M."/>
            <person name="Lipzen A."/>
            <person name="Pangilinan J."/>
            <person name="Andreopoulos W."/>
            <person name="Hayes R.D."/>
            <person name="Ng V."/>
            <person name="Grigoriev I.V."/>
            <person name="Jackson S.A."/>
            <person name="Sutton T.D.S."/>
            <person name="Dobson A.D.W."/>
            <person name="Rama T."/>
        </authorList>
    </citation>
    <scope>NUCLEOTIDE SEQUENCE</scope>
    <source>
        <strain evidence="4">TRa018bII</strain>
    </source>
</reference>
<feature type="compositionally biased region" description="Basic and acidic residues" evidence="2">
    <location>
        <begin position="233"/>
        <end position="243"/>
    </location>
</feature>
<organism evidence="4 5">
    <name type="scientific">Amylocarpus encephaloides</name>
    <dbReference type="NCBI Taxonomy" id="45428"/>
    <lineage>
        <taxon>Eukaryota</taxon>
        <taxon>Fungi</taxon>
        <taxon>Dikarya</taxon>
        <taxon>Ascomycota</taxon>
        <taxon>Pezizomycotina</taxon>
        <taxon>Leotiomycetes</taxon>
        <taxon>Helotiales</taxon>
        <taxon>Helotiales incertae sedis</taxon>
        <taxon>Amylocarpus</taxon>
    </lineage>
</organism>
<dbReference type="AlphaFoldDB" id="A0A9P7YET8"/>
<evidence type="ECO:0000259" key="3">
    <source>
        <dbReference type="PROSITE" id="PS50157"/>
    </source>
</evidence>
<keyword evidence="1" id="KW-0863">Zinc-finger</keyword>
<sequence length="452" mass="48812">MASSKEIQHSSRPLGQHRLSMSTNSGSLPKSHSRNHSHSVSGSLIPSHRVTRRKSVSSNASNVAAMVAAVREAGETSLGVPISHRRNTMSKSTPRSVALGCLPSPPASLPSHRIRMTSGANLDGGESAIDDEQNDDIEEDEETEFKQSRMRRASEGQHTMKDGKKASGGDLKCDKCGKGYKHSSCLTKHLWEHTPEWSYTSKLLISKHQQVQLLEAASVLLAMNQDGTTPPDSAKDFQSDHDSASPTASSSEPNDRASSADTTPPPHVDISNAYSSGSYTGRTHKRYSSGYGYSRSYQSAPSANPLNSGSVPLGSGFGHYRQPSHEPRPPSSGLNRNAEDDGLAAAVELLSCSFGSTGTPRTVIPVTLPEDAPPVPHIPAQYLNQGAFPGTSLTPSQYPRQPESYTRGQNHLDEDVKMEESEDSAADDEEYDRRSRGRSDEDDDGVFGRMEE</sequence>
<keyword evidence="1" id="KW-0479">Metal-binding</keyword>
<name>A0A9P7YET8_9HELO</name>
<feature type="compositionally biased region" description="Polar residues" evidence="2">
    <location>
        <begin position="244"/>
        <end position="262"/>
    </location>
</feature>
<evidence type="ECO:0000313" key="4">
    <source>
        <dbReference type="EMBL" id="KAG9232568.1"/>
    </source>
</evidence>